<dbReference type="SMART" id="SM00563">
    <property type="entry name" value="PlsC"/>
    <property type="match status" value="1"/>
</dbReference>
<organism evidence="2 3">
    <name type="scientific">Asaia siamensis</name>
    <dbReference type="NCBI Taxonomy" id="110479"/>
    <lineage>
        <taxon>Bacteria</taxon>
        <taxon>Pseudomonadati</taxon>
        <taxon>Pseudomonadota</taxon>
        <taxon>Alphaproteobacteria</taxon>
        <taxon>Acetobacterales</taxon>
        <taxon>Acetobacteraceae</taxon>
        <taxon>Asaia</taxon>
    </lineage>
</organism>
<proteinExistence type="predicted"/>
<dbReference type="SUPFAM" id="SSF69593">
    <property type="entry name" value="Glycerol-3-phosphate (1)-acyltransferase"/>
    <property type="match status" value="1"/>
</dbReference>
<dbReference type="EMBL" id="BMCH01000008">
    <property type="protein sequence ID" value="GGC40037.1"/>
    <property type="molecule type" value="Genomic_DNA"/>
</dbReference>
<dbReference type="InterPro" id="IPR002123">
    <property type="entry name" value="Plipid/glycerol_acylTrfase"/>
</dbReference>
<evidence type="ECO:0000313" key="3">
    <source>
        <dbReference type="Proteomes" id="UP000637769"/>
    </source>
</evidence>
<dbReference type="Proteomes" id="UP000637769">
    <property type="component" value="Unassembled WGS sequence"/>
</dbReference>
<dbReference type="RefSeq" id="WP_188427342.1">
    <property type="nucleotide sequence ID" value="NZ_BMCH01000008.1"/>
</dbReference>
<keyword evidence="3" id="KW-1185">Reference proteome</keyword>
<gene>
    <name evidence="2" type="ORF">GCM10007207_26890</name>
</gene>
<dbReference type="CDD" id="cd06551">
    <property type="entry name" value="LPLAT"/>
    <property type="match status" value="1"/>
</dbReference>
<reference evidence="3" key="1">
    <citation type="journal article" date="2019" name="Int. J. Syst. Evol. Microbiol.">
        <title>The Global Catalogue of Microorganisms (GCM) 10K type strain sequencing project: providing services to taxonomists for standard genome sequencing and annotation.</title>
        <authorList>
            <consortium name="The Broad Institute Genomics Platform"/>
            <consortium name="The Broad Institute Genome Sequencing Center for Infectious Disease"/>
            <person name="Wu L."/>
            <person name="Ma J."/>
        </authorList>
    </citation>
    <scope>NUCLEOTIDE SEQUENCE [LARGE SCALE GENOMIC DNA]</scope>
    <source>
        <strain evidence="3">CCM 7132</strain>
    </source>
</reference>
<protein>
    <recommendedName>
        <fullName evidence="1">Phospholipid/glycerol acyltransferase domain-containing protein</fullName>
    </recommendedName>
</protein>
<dbReference type="Pfam" id="PF01553">
    <property type="entry name" value="Acyltransferase"/>
    <property type="match status" value="1"/>
</dbReference>
<comment type="caution">
    <text evidence="2">The sequence shown here is derived from an EMBL/GenBank/DDBJ whole genome shotgun (WGS) entry which is preliminary data.</text>
</comment>
<name>A0ABQ1MFX7_9PROT</name>
<feature type="domain" description="Phospholipid/glycerol acyltransferase" evidence="1">
    <location>
        <begin position="51"/>
        <end position="169"/>
    </location>
</feature>
<sequence length="259" mass="28750">MPSPSDPARVSGRSPFLAYWVGRALLYRVKGSFSRVRWSGDFPPLRPGQGIILYANHPSWWDPALFSVIQQHFMPNRPGFGPIDAQAVKNYPLLRKAGFLPLDGSSLRSVRQLLDASSLILKTGGAFWVTAQGAFTDARARPIRLQPGLAHIIRRNPEALVVPVALDYAFGTENRPDIAIRFGTPVQYQAQTIQALTADLTLHLEQTCDALAEQVIGKQDEAFKPLMDGRTGMGGPYSLIQRLVALLHKRRHEPSHARR</sequence>
<evidence type="ECO:0000259" key="1">
    <source>
        <dbReference type="SMART" id="SM00563"/>
    </source>
</evidence>
<evidence type="ECO:0000313" key="2">
    <source>
        <dbReference type="EMBL" id="GGC40037.1"/>
    </source>
</evidence>
<accession>A0ABQ1MFX7</accession>